<dbReference type="OrthoDB" id="9972256at2"/>
<gene>
    <name evidence="2" type="ORF">SP60_03370</name>
</gene>
<keyword evidence="1" id="KW-0472">Membrane</keyword>
<evidence type="ECO:0008006" key="4">
    <source>
        <dbReference type="Google" id="ProtNLM"/>
    </source>
</evidence>
<dbReference type="EMBL" id="CP010552">
    <property type="protein sequence ID" value="ALE52346.1"/>
    <property type="molecule type" value="Genomic_DNA"/>
</dbReference>
<keyword evidence="3" id="KW-1185">Reference proteome</keyword>
<reference evidence="2 3" key="1">
    <citation type="journal article" date="2015" name="Genome Announc.">
        <title>Genome Sequence of 'Candidatus Thioglobus autotrophica' Strain EF1, a Chemoautotroph from the SUP05 Clade of Marine Gammaproteobacteria.</title>
        <authorList>
            <person name="Shah V."/>
            <person name="Morris R.M."/>
        </authorList>
    </citation>
    <scope>NUCLEOTIDE SEQUENCE [LARGE SCALE GENOMIC DNA]</scope>
    <source>
        <strain evidence="2 3">EF1</strain>
    </source>
</reference>
<organism evidence="2 3">
    <name type="scientific">Candidatus Thioglobus autotrophicus</name>
    <dbReference type="NCBI Taxonomy" id="1705394"/>
    <lineage>
        <taxon>Bacteria</taxon>
        <taxon>Pseudomonadati</taxon>
        <taxon>Pseudomonadota</taxon>
        <taxon>Gammaproteobacteria</taxon>
        <taxon>Candidatus Pseudothioglobaceae</taxon>
        <taxon>Candidatus Thioglobus</taxon>
    </lineage>
</organism>
<dbReference type="AlphaFoldDB" id="A0A0M4NGW6"/>
<dbReference type="KEGG" id="tho:SP60_03370"/>
<dbReference type="NCBIfam" id="TIGR02532">
    <property type="entry name" value="IV_pilin_GFxxxE"/>
    <property type="match status" value="1"/>
</dbReference>
<accession>A0A0M4NGW6</accession>
<feature type="transmembrane region" description="Helical" evidence="1">
    <location>
        <begin position="6"/>
        <end position="30"/>
    </location>
</feature>
<sequence>MNNKSAFTLVEVLVSVVILAIGFAGVYSLVATSNRVMNDSIDKEKSNYHASEIIETLHSEKKDLSTVASFYEGKDLVTRCDDMTLTASTEDHLNRLKSWCKKMGERTTGDRKIRVVRKTIDGKDVYVVLIKLSGKRDKNTVVIKRVFNVAE</sequence>
<dbReference type="Pfam" id="PF07963">
    <property type="entry name" value="N_methyl"/>
    <property type="match status" value="1"/>
</dbReference>
<protein>
    <recommendedName>
        <fullName evidence="4">Prepilin-type N-terminal cleavage/methylation domain-containing protein</fullName>
    </recommendedName>
</protein>
<dbReference type="RefSeq" id="WP_053951288.1">
    <property type="nucleotide sequence ID" value="NZ_CP010552.1"/>
</dbReference>
<dbReference type="InterPro" id="IPR012902">
    <property type="entry name" value="N_methyl_site"/>
</dbReference>
<evidence type="ECO:0000256" key="1">
    <source>
        <dbReference type="SAM" id="Phobius"/>
    </source>
</evidence>
<proteinExistence type="predicted"/>
<keyword evidence="1" id="KW-1133">Transmembrane helix</keyword>
<evidence type="ECO:0000313" key="2">
    <source>
        <dbReference type="EMBL" id="ALE52346.1"/>
    </source>
</evidence>
<name>A0A0M4NGW6_9GAMM</name>
<dbReference type="STRING" id="1705394.SP60_03370"/>
<evidence type="ECO:0000313" key="3">
    <source>
        <dbReference type="Proteomes" id="UP000058020"/>
    </source>
</evidence>
<dbReference type="Proteomes" id="UP000058020">
    <property type="component" value="Chromosome"/>
</dbReference>
<keyword evidence="1" id="KW-0812">Transmembrane</keyword>